<evidence type="ECO:0000313" key="3">
    <source>
        <dbReference type="Proteomes" id="UP000016933"/>
    </source>
</evidence>
<feature type="region of interest" description="Disordered" evidence="1">
    <location>
        <begin position="44"/>
        <end position="66"/>
    </location>
</feature>
<dbReference type="EMBL" id="KB446547">
    <property type="protein sequence ID" value="EME38370.1"/>
    <property type="molecule type" value="Genomic_DNA"/>
</dbReference>
<dbReference type="SUPFAM" id="SSF51445">
    <property type="entry name" value="(Trans)glycosidases"/>
    <property type="match status" value="1"/>
</dbReference>
<dbReference type="GO" id="GO:0016787">
    <property type="term" value="F:hydrolase activity"/>
    <property type="evidence" value="ECO:0007669"/>
    <property type="project" value="UniProtKB-KW"/>
</dbReference>
<dbReference type="PANTHER" id="PTHR31263">
    <property type="entry name" value="CELLULASE FAMILY PROTEIN (AFU_ORTHOLOGUE AFUA_5G14560)"/>
    <property type="match status" value="1"/>
</dbReference>
<keyword evidence="3" id="KW-1185">Reference proteome</keyword>
<dbReference type="STRING" id="675120.N1PDU1"/>
<dbReference type="InterPro" id="IPR017853">
    <property type="entry name" value="GH"/>
</dbReference>
<dbReference type="AlphaFoldDB" id="N1PDU1"/>
<dbReference type="Gene3D" id="3.20.20.80">
    <property type="entry name" value="Glycosidases"/>
    <property type="match status" value="1"/>
</dbReference>
<evidence type="ECO:0000256" key="1">
    <source>
        <dbReference type="SAM" id="MobiDB-lite"/>
    </source>
</evidence>
<keyword evidence="2" id="KW-0378">Hydrolase</keyword>
<dbReference type="Proteomes" id="UP000016933">
    <property type="component" value="Unassembled WGS sequence"/>
</dbReference>
<proteinExistence type="predicted"/>
<dbReference type="eggNOG" id="ENOG502QUKB">
    <property type="taxonomic scope" value="Eukaryota"/>
</dbReference>
<dbReference type="PANTHER" id="PTHR31263:SF0">
    <property type="entry name" value="CELLULASE FAMILY PROTEIN (AFU_ORTHOLOGUE AFUA_5G14560)"/>
    <property type="match status" value="1"/>
</dbReference>
<dbReference type="HOGENOM" id="CLU_946727_0_0_1"/>
<name>N1PDU1_DOTSN</name>
<dbReference type="OrthoDB" id="442731at2759"/>
<evidence type="ECO:0000313" key="2">
    <source>
        <dbReference type="EMBL" id="EME38370.1"/>
    </source>
</evidence>
<protein>
    <submittedName>
        <fullName evidence="2">Glycoside hydrolase family 5 protein</fullName>
    </submittedName>
</protein>
<organism evidence="2 3">
    <name type="scientific">Dothistroma septosporum (strain NZE10 / CBS 128990)</name>
    <name type="common">Red band needle blight fungus</name>
    <name type="synonym">Mycosphaerella pini</name>
    <dbReference type="NCBI Taxonomy" id="675120"/>
    <lineage>
        <taxon>Eukaryota</taxon>
        <taxon>Fungi</taxon>
        <taxon>Dikarya</taxon>
        <taxon>Ascomycota</taxon>
        <taxon>Pezizomycotina</taxon>
        <taxon>Dothideomycetes</taxon>
        <taxon>Dothideomycetidae</taxon>
        <taxon>Mycosphaerellales</taxon>
        <taxon>Mycosphaerellaceae</taxon>
        <taxon>Dothistroma</taxon>
    </lineage>
</organism>
<reference evidence="2 3" key="2">
    <citation type="journal article" date="2012" name="PLoS Pathog.">
        <title>Diverse lifestyles and strategies of plant pathogenesis encoded in the genomes of eighteen Dothideomycetes fungi.</title>
        <authorList>
            <person name="Ohm R.A."/>
            <person name="Feau N."/>
            <person name="Henrissat B."/>
            <person name="Schoch C.L."/>
            <person name="Horwitz B.A."/>
            <person name="Barry K.W."/>
            <person name="Condon B.J."/>
            <person name="Copeland A.C."/>
            <person name="Dhillon B."/>
            <person name="Glaser F."/>
            <person name="Hesse C.N."/>
            <person name="Kosti I."/>
            <person name="LaButti K."/>
            <person name="Lindquist E.A."/>
            <person name="Lucas S."/>
            <person name="Salamov A.A."/>
            <person name="Bradshaw R.E."/>
            <person name="Ciuffetti L."/>
            <person name="Hamelin R.C."/>
            <person name="Kema G.H.J."/>
            <person name="Lawrence C."/>
            <person name="Scott J.A."/>
            <person name="Spatafora J.W."/>
            <person name="Turgeon B.G."/>
            <person name="de Wit P.J.G.M."/>
            <person name="Zhong S."/>
            <person name="Goodwin S.B."/>
            <person name="Grigoriev I.V."/>
        </authorList>
    </citation>
    <scope>NUCLEOTIDE SEQUENCE [LARGE SCALE GENOMIC DNA]</scope>
    <source>
        <strain evidence="3">NZE10 / CBS 128990</strain>
    </source>
</reference>
<reference evidence="3" key="1">
    <citation type="journal article" date="2012" name="PLoS Genet.">
        <title>The genomes of the fungal plant pathogens Cladosporium fulvum and Dothistroma septosporum reveal adaptation to different hosts and lifestyles but also signatures of common ancestry.</title>
        <authorList>
            <person name="de Wit P.J.G.M."/>
            <person name="van der Burgt A."/>
            <person name="Oekmen B."/>
            <person name="Stergiopoulos I."/>
            <person name="Abd-Elsalam K.A."/>
            <person name="Aerts A.L."/>
            <person name="Bahkali A.H."/>
            <person name="Beenen H.G."/>
            <person name="Chettri P."/>
            <person name="Cox M.P."/>
            <person name="Datema E."/>
            <person name="de Vries R.P."/>
            <person name="Dhillon B."/>
            <person name="Ganley A.R."/>
            <person name="Griffiths S.A."/>
            <person name="Guo Y."/>
            <person name="Hamelin R.C."/>
            <person name="Henrissat B."/>
            <person name="Kabir M.S."/>
            <person name="Jashni M.K."/>
            <person name="Kema G."/>
            <person name="Klaubauf S."/>
            <person name="Lapidus A."/>
            <person name="Levasseur A."/>
            <person name="Lindquist E."/>
            <person name="Mehrabi R."/>
            <person name="Ohm R.A."/>
            <person name="Owen T.J."/>
            <person name="Salamov A."/>
            <person name="Schwelm A."/>
            <person name="Schijlen E."/>
            <person name="Sun H."/>
            <person name="van den Burg H.A."/>
            <person name="van Ham R.C.H.J."/>
            <person name="Zhang S."/>
            <person name="Goodwin S.B."/>
            <person name="Grigoriev I.V."/>
            <person name="Collemare J."/>
            <person name="Bradshaw R.E."/>
        </authorList>
    </citation>
    <scope>NUCLEOTIDE SEQUENCE [LARGE SCALE GENOMIC DNA]</scope>
    <source>
        <strain evidence="3">NZE10 / CBS 128990</strain>
    </source>
</reference>
<sequence length="294" mass="32558">MHETRHRPHDCREWVRTWSAREDMVGTRLGGWWEKNWAMIDGSLGPGGRPHRHISAKPAGKMSTGRDNEISSTFTPITFQSLPTAELRLPRLVEDESKCNIETIIDMACAPSRQEKLEPLVSKGRSSYRHPAIAGLVSALPSSVLQRREDRWPYAPFTTSGRDIKNTQGETVTNAGANWPGDADSMLPEGLQYQSVANIVSKIKSLGMDTIRLTYAIEMVDDIYSDNIDSSLEGTFVNALGQENGTKVFSQFPITTPSSVRTLPDSSLLLLKKNIPSTNTFTMPAKRNANAVLT</sequence>
<accession>N1PDU1</accession>
<gene>
    <name evidence="2" type="ORF">DOTSEDRAFT_83788</name>
</gene>